<comment type="caution">
    <text evidence="3">The sequence shown here is derived from an EMBL/GenBank/DDBJ whole genome shotgun (WGS) entry which is preliminary data.</text>
</comment>
<proteinExistence type="predicted"/>
<keyword evidence="3" id="KW-0413">Isomerase</keyword>
<keyword evidence="4" id="KW-1185">Reference proteome</keyword>
<dbReference type="AlphaFoldDB" id="A0A841EIM5"/>
<feature type="domain" description="DUF4440" evidence="2">
    <location>
        <begin position="28"/>
        <end position="134"/>
    </location>
</feature>
<feature type="chain" id="PRO_5032682843" evidence="1">
    <location>
        <begin position="21"/>
        <end position="142"/>
    </location>
</feature>
<evidence type="ECO:0000313" key="4">
    <source>
        <dbReference type="Proteomes" id="UP000524404"/>
    </source>
</evidence>
<protein>
    <submittedName>
        <fullName evidence="3">Ketosteroid isomerase-like protein</fullName>
    </submittedName>
</protein>
<organism evidence="3 4">
    <name type="scientific">Arcicella rosea</name>
    <dbReference type="NCBI Taxonomy" id="502909"/>
    <lineage>
        <taxon>Bacteria</taxon>
        <taxon>Pseudomonadati</taxon>
        <taxon>Bacteroidota</taxon>
        <taxon>Cytophagia</taxon>
        <taxon>Cytophagales</taxon>
        <taxon>Flectobacillaceae</taxon>
        <taxon>Arcicella</taxon>
    </lineage>
</organism>
<dbReference type="InterPro" id="IPR032710">
    <property type="entry name" value="NTF2-like_dom_sf"/>
</dbReference>
<dbReference type="Gene3D" id="3.10.450.50">
    <property type="match status" value="1"/>
</dbReference>
<reference evidence="3 4" key="1">
    <citation type="submission" date="2020-08" db="EMBL/GenBank/DDBJ databases">
        <title>Functional genomics of gut bacteria from endangered species of beetles.</title>
        <authorList>
            <person name="Carlos-Shanley C."/>
        </authorList>
    </citation>
    <scope>NUCLEOTIDE SEQUENCE [LARGE SCALE GENOMIC DNA]</scope>
    <source>
        <strain evidence="3 4">S00070</strain>
    </source>
</reference>
<feature type="signal peptide" evidence="1">
    <location>
        <begin position="1"/>
        <end position="20"/>
    </location>
</feature>
<dbReference type="SUPFAM" id="SSF54427">
    <property type="entry name" value="NTF2-like"/>
    <property type="match status" value="1"/>
</dbReference>
<evidence type="ECO:0000313" key="3">
    <source>
        <dbReference type="EMBL" id="MBB6002826.1"/>
    </source>
</evidence>
<keyword evidence="1" id="KW-0732">Signal</keyword>
<gene>
    <name evidence="3" type="ORF">HNP25_001478</name>
</gene>
<dbReference type="Pfam" id="PF14534">
    <property type="entry name" value="DUF4440"/>
    <property type="match status" value="1"/>
</dbReference>
<dbReference type="RefSeq" id="WP_184132608.1">
    <property type="nucleotide sequence ID" value="NZ_JACHKT010000008.1"/>
</dbReference>
<name>A0A841EIM5_9BACT</name>
<dbReference type="InterPro" id="IPR027843">
    <property type="entry name" value="DUF4440"/>
</dbReference>
<dbReference type="Proteomes" id="UP000524404">
    <property type="component" value="Unassembled WGS sequence"/>
</dbReference>
<dbReference type="GO" id="GO:0016853">
    <property type="term" value="F:isomerase activity"/>
    <property type="evidence" value="ECO:0007669"/>
    <property type="project" value="UniProtKB-KW"/>
</dbReference>
<evidence type="ECO:0000259" key="2">
    <source>
        <dbReference type="Pfam" id="PF14534"/>
    </source>
</evidence>
<evidence type="ECO:0000256" key="1">
    <source>
        <dbReference type="SAM" id="SignalP"/>
    </source>
</evidence>
<accession>A0A841EIM5</accession>
<sequence>MKTLLMLSTILLGTVGLSQAQSDEDAKVAAAVETFRKAVVDADKATLEKILDEDLSYGHSGGSLEGKAHLIETLMNGDSDFKTMDLTEQTIKVFGKTAIVRHKLYAETNNRGVAGTVKLGILLVFQKTKNDWKLIARQAVKI</sequence>
<dbReference type="EMBL" id="JACHKT010000008">
    <property type="protein sequence ID" value="MBB6002826.1"/>
    <property type="molecule type" value="Genomic_DNA"/>
</dbReference>